<protein>
    <recommendedName>
        <fullName evidence="4">Enoyl-CoA hydratase</fullName>
    </recommendedName>
</protein>
<evidence type="ECO:0000313" key="3">
    <source>
        <dbReference type="EMBL" id="SUZ57754.1"/>
    </source>
</evidence>
<gene>
    <name evidence="3" type="ORF">METZ01_LOCUS10608</name>
</gene>
<organism evidence="3">
    <name type="scientific">marine metagenome</name>
    <dbReference type="NCBI Taxonomy" id="408172"/>
    <lineage>
        <taxon>unclassified sequences</taxon>
        <taxon>metagenomes</taxon>
        <taxon>ecological metagenomes</taxon>
    </lineage>
</organism>
<dbReference type="InterPro" id="IPR029045">
    <property type="entry name" value="ClpP/crotonase-like_dom_sf"/>
</dbReference>
<comment type="similarity">
    <text evidence="1">Belongs to the enoyl-CoA hydratase/isomerase family.</text>
</comment>
<dbReference type="EMBL" id="UINC01000577">
    <property type="protein sequence ID" value="SUZ57754.1"/>
    <property type="molecule type" value="Genomic_DNA"/>
</dbReference>
<name>A0A381NUC0_9ZZZZ</name>
<dbReference type="InterPro" id="IPR001753">
    <property type="entry name" value="Enoyl-CoA_hydra/iso"/>
</dbReference>
<dbReference type="InterPro" id="IPR018376">
    <property type="entry name" value="Enoyl-CoA_hyd/isom_CS"/>
</dbReference>
<dbReference type="Pfam" id="PF00378">
    <property type="entry name" value="ECH_1"/>
    <property type="match status" value="1"/>
</dbReference>
<dbReference type="PROSITE" id="PS00166">
    <property type="entry name" value="ENOYL_COA_HYDRATASE"/>
    <property type="match status" value="1"/>
</dbReference>
<proteinExistence type="inferred from homology"/>
<keyword evidence="2" id="KW-0456">Lyase</keyword>
<evidence type="ECO:0008006" key="4">
    <source>
        <dbReference type="Google" id="ProtNLM"/>
    </source>
</evidence>
<dbReference type="PANTHER" id="PTHR11941:SF54">
    <property type="entry name" value="ENOYL-COA HYDRATASE, MITOCHONDRIAL"/>
    <property type="match status" value="1"/>
</dbReference>
<dbReference type="AlphaFoldDB" id="A0A381NUC0"/>
<evidence type="ECO:0000256" key="1">
    <source>
        <dbReference type="ARBA" id="ARBA00005254"/>
    </source>
</evidence>
<dbReference type="SUPFAM" id="SSF52096">
    <property type="entry name" value="ClpP/crotonase"/>
    <property type="match status" value="1"/>
</dbReference>
<dbReference type="Gene3D" id="1.10.12.10">
    <property type="entry name" value="Lyase 2-enoyl-coa Hydratase, Chain A, domain 2"/>
    <property type="match status" value="1"/>
</dbReference>
<dbReference type="CDD" id="cd06558">
    <property type="entry name" value="crotonase-like"/>
    <property type="match status" value="1"/>
</dbReference>
<dbReference type="InterPro" id="IPR014748">
    <property type="entry name" value="Enoyl-CoA_hydra_C"/>
</dbReference>
<evidence type="ECO:0000256" key="2">
    <source>
        <dbReference type="ARBA" id="ARBA00023239"/>
    </source>
</evidence>
<dbReference type="GO" id="GO:0006635">
    <property type="term" value="P:fatty acid beta-oxidation"/>
    <property type="evidence" value="ECO:0007669"/>
    <property type="project" value="TreeGrafter"/>
</dbReference>
<dbReference type="PANTHER" id="PTHR11941">
    <property type="entry name" value="ENOYL-COA HYDRATASE-RELATED"/>
    <property type="match status" value="1"/>
</dbReference>
<accession>A0A381NUC0</accession>
<dbReference type="Gene3D" id="3.90.226.10">
    <property type="entry name" value="2-enoyl-CoA Hydratase, Chain A, domain 1"/>
    <property type="match status" value="1"/>
</dbReference>
<reference evidence="3" key="1">
    <citation type="submission" date="2018-05" db="EMBL/GenBank/DDBJ databases">
        <authorList>
            <person name="Lanie J.A."/>
            <person name="Ng W.-L."/>
            <person name="Kazmierczak K.M."/>
            <person name="Andrzejewski T.M."/>
            <person name="Davidsen T.M."/>
            <person name="Wayne K.J."/>
            <person name="Tettelin H."/>
            <person name="Glass J.I."/>
            <person name="Rusch D."/>
            <person name="Podicherti R."/>
            <person name="Tsui H.-C.T."/>
            <person name="Winkler M.E."/>
        </authorList>
    </citation>
    <scope>NUCLEOTIDE SEQUENCE</scope>
</reference>
<sequence>MSVPVIALVNGYALGGGCELAMACHLRIATKNATFSQPEVNLGLIPGYGGTQRLIQIIGKTKGLELMLSAEMISSSIALDLGLVNYVLEDKKQAMDKALELINIFKRKSPIAIKNVIKSVNSFYDNDVNGFDKEIELFSECCDTNDFKEGALAFIEKRCPNFKGD</sequence>
<dbReference type="GO" id="GO:0016829">
    <property type="term" value="F:lyase activity"/>
    <property type="evidence" value="ECO:0007669"/>
    <property type="project" value="UniProtKB-KW"/>
</dbReference>